<dbReference type="AlphaFoldDB" id="A0A9X7W170"/>
<dbReference type="EMBL" id="CP071182">
    <property type="protein sequence ID" value="QSO48883.1"/>
    <property type="molecule type" value="Genomic_DNA"/>
</dbReference>
<reference evidence="4 5" key="1">
    <citation type="submission" date="2021-02" db="EMBL/GenBank/DDBJ databases">
        <title>Alicyclobacillus curvatus sp. nov. and Alicyclobacillus mengziensis sp. nov., two acidophilic bacteria isolated from acid mine drainage.</title>
        <authorList>
            <person name="Huang Y."/>
        </authorList>
    </citation>
    <scope>NUCLEOTIDE SEQUENCE [LARGE SCALE GENOMIC DNA]</scope>
    <source>
        <strain evidence="4 5">S30H14</strain>
    </source>
</reference>
<keyword evidence="1" id="KW-0413">Isomerase</keyword>
<organism evidence="4 5">
    <name type="scientific">Alicyclobacillus mengziensis</name>
    <dbReference type="NCBI Taxonomy" id="2931921"/>
    <lineage>
        <taxon>Bacteria</taxon>
        <taxon>Bacillati</taxon>
        <taxon>Bacillota</taxon>
        <taxon>Bacilli</taxon>
        <taxon>Bacillales</taxon>
        <taxon>Alicyclobacillaceae</taxon>
        <taxon>Alicyclobacillus</taxon>
    </lineage>
</organism>
<name>A0A9X7W170_9BACL</name>
<protein>
    <submittedName>
        <fullName evidence="4">Chorismate mutase</fullName>
    </submittedName>
</protein>
<dbReference type="RefSeq" id="WP_206658195.1">
    <property type="nucleotide sequence ID" value="NZ_CP071182.1"/>
</dbReference>
<evidence type="ECO:0000259" key="3">
    <source>
        <dbReference type="PROSITE" id="PS51168"/>
    </source>
</evidence>
<dbReference type="InterPro" id="IPR051331">
    <property type="entry name" value="Chorismate_mutase-related"/>
</dbReference>
<dbReference type="GO" id="GO:0004106">
    <property type="term" value="F:chorismate mutase activity"/>
    <property type="evidence" value="ECO:0007669"/>
    <property type="project" value="InterPro"/>
</dbReference>
<dbReference type="PANTHER" id="PTHR38041:SF1">
    <property type="entry name" value="CHORISMATE MUTASE"/>
    <property type="match status" value="1"/>
</dbReference>
<dbReference type="GO" id="GO:0046417">
    <property type="term" value="P:chorismate metabolic process"/>
    <property type="evidence" value="ECO:0007669"/>
    <property type="project" value="InterPro"/>
</dbReference>
<evidence type="ECO:0000256" key="2">
    <source>
        <dbReference type="SAM" id="Coils"/>
    </source>
</evidence>
<dbReference type="InterPro" id="IPR036263">
    <property type="entry name" value="Chorismate_II_sf"/>
</dbReference>
<dbReference type="Proteomes" id="UP000663505">
    <property type="component" value="Chromosome"/>
</dbReference>
<dbReference type="GO" id="GO:0009697">
    <property type="term" value="P:salicylic acid biosynthetic process"/>
    <property type="evidence" value="ECO:0007669"/>
    <property type="project" value="TreeGrafter"/>
</dbReference>
<dbReference type="SMART" id="SM00830">
    <property type="entry name" value="CM_2"/>
    <property type="match status" value="1"/>
</dbReference>
<dbReference type="KEGG" id="afx:JZ786_08020"/>
<dbReference type="PANTHER" id="PTHR38041">
    <property type="entry name" value="CHORISMATE MUTASE"/>
    <property type="match status" value="1"/>
</dbReference>
<evidence type="ECO:0000313" key="5">
    <source>
        <dbReference type="Proteomes" id="UP000663505"/>
    </source>
</evidence>
<dbReference type="Pfam" id="PF01817">
    <property type="entry name" value="CM_2"/>
    <property type="match status" value="1"/>
</dbReference>
<proteinExistence type="predicted"/>
<feature type="domain" description="Chorismate mutase" evidence="3">
    <location>
        <begin position="2"/>
        <end position="93"/>
    </location>
</feature>
<dbReference type="InterPro" id="IPR002701">
    <property type="entry name" value="CM_II_prokaryot"/>
</dbReference>
<gene>
    <name evidence="4" type="ORF">JZ786_08020</name>
</gene>
<keyword evidence="2" id="KW-0175">Coiled coil</keyword>
<dbReference type="SUPFAM" id="SSF48600">
    <property type="entry name" value="Chorismate mutase II"/>
    <property type="match status" value="1"/>
</dbReference>
<accession>A0A9X7W170</accession>
<sequence>MDNLRDALEEYRAQIDDVDEQLIAYLARRFELSQSIGILKLDASVAVVQPDRAKEVQERYIHLGTRHGLHRHFITELFELIHEESCRIQSRGE</sequence>
<dbReference type="InterPro" id="IPR036979">
    <property type="entry name" value="CM_dom_sf"/>
</dbReference>
<dbReference type="PROSITE" id="PS51168">
    <property type="entry name" value="CHORISMATE_MUT_2"/>
    <property type="match status" value="1"/>
</dbReference>
<feature type="coiled-coil region" evidence="2">
    <location>
        <begin position="1"/>
        <end position="28"/>
    </location>
</feature>
<evidence type="ECO:0000313" key="4">
    <source>
        <dbReference type="EMBL" id="QSO48883.1"/>
    </source>
</evidence>
<dbReference type="Gene3D" id="1.20.59.10">
    <property type="entry name" value="Chorismate mutase"/>
    <property type="match status" value="1"/>
</dbReference>
<keyword evidence="5" id="KW-1185">Reference proteome</keyword>
<evidence type="ECO:0000256" key="1">
    <source>
        <dbReference type="ARBA" id="ARBA00023235"/>
    </source>
</evidence>